<dbReference type="AlphaFoldDB" id="A0AAN0K9M0"/>
<dbReference type="Proteomes" id="UP001431656">
    <property type="component" value="Chromosome"/>
</dbReference>
<proteinExistence type="predicted"/>
<evidence type="ECO:0000313" key="2">
    <source>
        <dbReference type="Proteomes" id="UP001431656"/>
    </source>
</evidence>
<accession>A0AAN0K9M0</accession>
<dbReference type="KEGG" id="broo:brsh051_12980"/>
<sequence>MNDDVEAGSGEYRPGQSVFPHHALLRSAGASDIAITESDAQYRALGRVHYEFSRLIWWLRFYVRHRIDLKIGGEGPFVAERRVLKSLISDTAGRSVTSVFELCAELFAHSNEDMAIAERLRAEFKSINQRRNHLTHGDVLLAFGVPEEWRSSPQSATEPPLQMSVSRTGVDGDINLIESLSSAVGLEGFANEVTFHRKRSTEYVRTCLLLAPLNFGAERPSQILHIRNERVERIIPYAPDREVMILP</sequence>
<keyword evidence="2" id="KW-1185">Reference proteome</keyword>
<evidence type="ECO:0000313" key="1">
    <source>
        <dbReference type="EMBL" id="BEH02017.1"/>
    </source>
</evidence>
<name>A0AAN0K9M0_9ACTN</name>
<dbReference type="EMBL" id="AP028056">
    <property type="protein sequence ID" value="BEH02017.1"/>
    <property type="molecule type" value="Genomic_DNA"/>
</dbReference>
<gene>
    <name evidence="1" type="ORF">brsh051_12980</name>
</gene>
<dbReference type="RefSeq" id="WP_286268323.1">
    <property type="nucleotide sequence ID" value="NZ_AP028056.1"/>
</dbReference>
<protein>
    <submittedName>
        <fullName evidence="1">Uncharacterized protein</fullName>
    </submittedName>
</protein>
<reference evidence="1" key="1">
    <citation type="journal article" date="2024" name="Int. J. Syst. Evol. Microbiol.">
        <title>Brooklawnia propionicigenes sp. nov., a facultatively anaerobic, propionate-producing bacterium isolated from a methanogenic reactor treating waste from cattle farms.</title>
        <authorList>
            <person name="Akita Y."/>
            <person name="Ueki A."/>
            <person name="Tonouchi A."/>
            <person name="Sugawara Y."/>
            <person name="Honma S."/>
            <person name="Kaku N."/>
            <person name="Ueki K."/>
        </authorList>
    </citation>
    <scope>NUCLEOTIDE SEQUENCE</scope>
    <source>
        <strain evidence="1">SH051</strain>
    </source>
</reference>
<organism evidence="1 2">
    <name type="scientific">Brooklawnia propionicigenes</name>
    <dbReference type="NCBI Taxonomy" id="3041175"/>
    <lineage>
        <taxon>Bacteria</taxon>
        <taxon>Bacillati</taxon>
        <taxon>Actinomycetota</taxon>
        <taxon>Actinomycetes</taxon>
        <taxon>Propionibacteriales</taxon>
        <taxon>Propionibacteriaceae</taxon>
        <taxon>Brooklawnia</taxon>
    </lineage>
</organism>